<dbReference type="PROSITE" id="PS00167">
    <property type="entry name" value="TRP_SYNTHASE_ALPHA"/>
    <property type="match status" value="1"/>
</dbReference>
<dbReference type="InterPro" id="IPR002028">
    <property type="entry name" value="Trp_synthase_suA"/>
</dbReference>
<evidence type="ECO:0000256" key="1">
    <source>
        <dbReference type="ARBA" id="ARBA00003365"/>
    </source>
</evidence>
<dbReference type="FunFam" id="3.20.20.70:FF:000037">
    <property type="entry name" value="Tryptophan synthase alpha chain"/>
    <property type="match status" value="1"/>
</dbReference>
<comment type="similarity">
    <text evidence="9 10">Belongs to the TrpA family.</text>
</comment>
<sequence length="261" mass="28286">MGKERIEAALQNVLNQGDKAFVPYIMAGDDGLETLESKLNFLQNHGATLIELGVPFSDPVADGPTIQAAGIRSLSAGTTLEKILDRLKTIRNDIHVPIVLMTYINPLLQFGIERLAKEASEAGVDGFIIPDVPFEEEGIIAPLLKDAGIALIQLVTITSPIQRIEKIVNHSEGFVYAVTVAGITGARKSLQSSLHQYLQTVKKLSPIPVLAGFGISTPEQVRDTTQYCDGVVAGSKVIELFQEGKHEELISLMKASQKMKK</sequence>
<dbReference type="OrthoDB" id="9804578at2"/>
<evidence type="ECO:0000256" key="10">
    <source>
        <dbReference type="RuleBase" id="RU003662"/>
    </source>
</evidence>
<dbReference type="PANTHER" id="PTHR43406">
    <property type="entry name" value="TRYPTOPHAN SYNTHASE, ALPHA CHAIN"/>
    <property type="match status" value="1"/>
</dbReference>
<feature type="active site" description="Proton acceptor" evidence="9">
    <location>
        <position position="51"/>
    </location>
</feature>
<proteinExistence type="inferred from homology"/>
<dbReference type="InterPro" id="IPR011060">
    <property type="entry name" value="RibuloseP-bd_barrel"/>
</dbReference>
<keyword evidence="6 9" id="KW-0057">Aromatic amino acid biosynthesis</keyword>
<evidence type="ECO:0000313" key="11">
    <source>
        <dbReference type="EMBL" id="SNX68419.1"/>
    </source>
</evidence>
<dbReference type="GO" id="GO:0005829">
    <property type="term" value="C:cytosol"/>
    <property type="evidence" value="ECO:0007669"/>
    <property type="project" value="TreeGrafter"/>
</dbReference>
<evidence type="ECO:0000256" key="8">
    <source>
        <dbReference type="ARBA" id="ARBA00049047"/>
    </source>
</evidence>
<keyword evidence="4 9" id="KW-0028">Amino-acid biosynthesis</keyword>
<dbReference type="EC" id="4.2.1.20" evidence="9"/>
<dbReference type="InterPro" id="IPR018204">
    <property type="entry name" value="Trp_synthase_alpha_AS"/>
</dbReference>
<dbReference type="SUPFAM" id="SSF51366">
    <property type="entry name" value="Ribulose-phoshate binding barrel"/>
    <property type="match status" value="1"/>
</dbReference>
<evidence type="ECO:0000256" key="7">
    <source>
        <dbReference type="ARBA" id="ARBA00023239"/>
    </source>
</evidence>
<organism evidence="11 12">
    <name type="scientific">Bacillus oleivorans</name>
    <dbReference type="NCBI Taxonomy" id="1448271"/>
    <lineage>
        <taxon>Bacteria</taxon>
        <taxon>Bacillati</taxon>
        <taxon>Bacillota</taxon>
        <taxon>Bacilli</taxon>
        <taxon>Bacillales</taxon>
        <taxon>Bacillaceae</taxon>
        <taxon>Bacillus</taxon>
    </lineage>
</organism>
<evidence type="ECO:0000256" key="5">
    <source>
        <dbReference type="ARBA" id="ARBA00022822"/>
    </source>
</evidence>
<evidence type="ECO:0000313" key="12">
    <source>
        <dbReference type="Proteomes" id="UP000219546"/>
    </source>
</evidence>
<gene>
    <name evidence="9" type="primary">trpA</name>
    <name evidence="11" type="ORF">SAMN05877753_102521</name>
</gene>
<dbReference type="RefSeq" id="WP_097157698.1">
    <property type="nucleotide sequence ID" value="NZ_JBEPMQ010000001.1"/>
</dbReference>
<protein>
    <recommendedName>
        <fullName evidence="9">Tryptophan synthase alpha chain</fullName>
        <ecNumber evidence="9">4.2.1.20</ecNumber>
    </recommendedName>
</protein>
<evidence type="ECO:0000256" key="4">
    <source>
        <dbReference type="ARBA" id="ARBA00022605"/>
    </source>
</evidence>
<evidence type="ECO:0000256" key="9">
    <source>
        <dbReference type="HAMAP-Rule" id="MF_00131"/>
    </source>
</evidence>
<dbReference type="Pfam" id="PF00290">
    <property type="entry name" value="Trp_syntA"/>
    <property type="match status" value="1"/>
</dbReference>
<dbReference type="CDD" id="cd04724">
    <property type="entry name" value="Tryptophan_synthase_alpha"/>
    <property type="match status" value="1"/>
</dbReference>
<comment type="function">
    <text evidence="1 9">The alpha subunit is responsible for the aldol cleavage of indoleglycerol phosphate to indole and glyceraldehyde 3-phosphate.</text>
</comment>
<dbReference type="InterPro" id="IPR013785">
    <property type="entry name" value="Aldolase_TIM"/>
</dbReference>
<name>A0A285CLI5_9BACI</name>
<dbReference type="NCBIfam" id="TIGR00262">
    <property type="entry name" value="trpA"/>
    <property type="match status" value="1"/>
</dbReference>
<dbReference type="HAMAP" id="MF_00131">
    <property type="entry name" value="Trp_synth_alpha"/>
    <property type="match status" value="1"/>
</dbReference>
<keyword evidence="7 9" id="KW-0456">Lyase</keyword>
<dbReference type="GO" id="GO:0004834">
    <property type="term" value="F:tryptophan synthase activity"/>
    <property type="evidence" value="ECO:0007669"/>
    <property type="project" value="UniProtKB-UniRule"/>
</dbReference>
<feature type="active site" description="Proton acceptor" evidence="9">
    <location>
        <position position="62"/>
    </location>
</feature>
<keyword evidence="12" id="KW-1185">Reference proteome</keyword>
<dbReference type="Proteomes" id="UP000219546">
    <property type="component" value="Unassembled WGS sequence"/>
</dbReference>
<dbReference type="PANTHER" id="PTHR43406:SF1">
    <property type="entry name" value="TRYPTOPHAN SYNTHASE ALPHA CHAIN, CHLOROPLASTIC"/>
    <property type="match status" value="1"/>
</dbReference>
<keyword evidence="5 9" id="KW-0822">Tryptophan biosynthesis</keyword>
<accession>A0A285CLI5</accession>
<evidence type="ECO:0000256" key="3">
    <source>
        <dbReference type="ARBA" id="ARBA00011270"/>
    </source>
</evidence>
<dbReference type="EMBL" id="OAOP01000002">
    <property type="protein sequence ID" value="SNX68419.1"/>
    <property type="molecule type" value="Genomic_DNA"/>
</dbReference>
<dbReference type="AlphaFoldDB" id="A0A285CLI5"/>
<evidence type="ECO:0000256" key="2">
    <source>
        <dbReference type="ARBA" id="ARBA00004733"/>
    </source>
</evidence>
<comment type="catalytic activity">
    <reaction evidence="8 9">
        <text>(1S,2R)-1-C-(indol-3-yl)glycerol 3-phosphate + L-serine = D-glyceraldehyde 3-phosphate + L-tryptophan + H2O</text>
        <dbReference type="Rhea" id="RHEA:10532"/>
        <dbReference type="ChEBI" id="CHEBI:15377"/>
        <dbReference type="ChEBI" id="CHEBI:33384"/>
        <dbReference type="ChEBI" id="CHEBI:57912"/>
        <dbReference type="ChEBI" id="CHEBI:58866"/>
        <dbReference type="ChEBI" id="CHEBI:59776"/>
        <dbReference type="EC" id="4.2.1.20"/>
    </reaction>
</comment>
<evidence type="ECO:0000256" key="6">
    <source>
        <dbReference type="ARBA" id="ARBA00023141"/>
    </source>
</evidence>
<comment type="subunit">
    <text evidence="3 9">Tetramer of two alpha and two beta chains.</text>
</comment>
<dbReference type="UniPathway" id="UPA00035">
    <property type="reaction ID" value="UER00044"/>
</dbReference>
<reference evidence="11 12" key="1">
    <citation type="submission" date="2017-08" db="EMBL/GenBank/DDBJ databases">
        <authorList>
            <person name="de Groot N.N."/>
        </authorList>
    </citation>
    <scope>NUCLEOTIDE SEQUENCE [LARGE SCALE GENOMIC DNA]</scope>
    <source>
        <strain evidence="11 12">JC228</strain>
    </source>
</reference>
<dbReference type="Gene3D" id="3.20.20.70">
    <property type="entry name" value="Aldolase class I"/>
    <property type="match status" value="1"/>
</dbReference>
<comment type="pathway">
    <text evidence="2 9">Amino-acid biosynthesis; L-tryptophan biosynthesis; L-tryptophan from chorismate: step 5/5.</text>
</comment>